<dbReference type="RefSeq" id="WP_009482559.1">
    <property type="nucleotide sequence ID" value="NZ_BAFE01000056.1"/>
</dbReference>
<evidence type="ECO:0000313" key="4">
    <source>
        <dbReference type="Proteomes" id="UP000004367"/>
    </source>
</evidence>
<dbReference type="Gene3D" id="6.20.50.110">
    <property type="entry name" value="Methyltransferase, zinc-binding domain"/>
    <property type="match status" value="1"/>
</dbReference>
<dbReference type="STRING" id="1089455.MOPEL_078_00500"/>
<reference evidence="3 4" key="1">
    <citation type="submission" date="2012-02" db="EMBL/GenBank/DDBJ databases">
        <title>Whole genome shotgun sequence of Mobilicoccus pelagius NBRC 104925.</title>
        <authorList>
            <person name="Yoshida Y."/>
            <person name="Hosoyama A."/>
            <person name="Tsuchikane K."/>
            <person name="Katsumata H."/>
            <person name="Yamazaki S."/>
            <person name="Fujita N."/>
        </authorList>
    </citation>
    <scope>NUCLEOTIDE SEQUENCE [LARGE SCALE GENOMIC DNA]</scope>
    <source>
        <strain evidence="3 4">NBRC 104925</strain>
    </source>
</reference>
<dbReference type="Gene3D" id="6.10.250.3100">
    <property type="match status" value="1"/>
</dbReference>
<dbReference type="Proteomes" id="UP000004367">
    <property type="component" value="Unassembled WGS sequence"/>
</dbReference>
<dbReference type="SUPFAM" id="SSF53335">
    <property type="entry name" value="S-adenosyl-L-methionine-dependent methyltransferases"/>
    <property type="match status" value="1"/>
</dbReference>
<keyword evidence="4" id="KW-1185">Reference proteome</keyword>
<evidence type="ECO:0000313" key="3">
    <source>
        <dbReference type="EMBL" id="GAB48661.1"/>
    </source>
</evidence>
<sequence length="371" mass="40010">MSQPVEPITSCRMCGGGHLTRVLDLGDQPPCDHFPPADDPGPDPTWPLALTICRDCTLVQLDHVSPPEEIARAVESETLKRHAREVTDRILGRVDLPDPPRVREFSSHHGGSWIDAWVDRGARSVENDADVVIDNQSIIHSETADADLADRVAALGEDGVLVIEFHHALRQLTGGQFDTVRHGHPLYFSLHAWSAACERHGLTVVDAWPEDVFGGCLVVVARRGGSPSEAVRQILADEDVAGVTTPEGYARLRDLTDVVRTDLVTHLREAKAAGRSVAAYGAGSKSCTLLGAAGIGPDLLPYTADLSPAKQGRRIPGAAVPIVSPKELVERAPDEVVVLTWDIAEEVVAQLRGSGLDTTFVIPLPRVHVRH</sequence>
<dbReference type="Gene3D" id="3.40.50.150">
    <property type="entry name" value="Vaccinia Virus protein VP39"/>
    <property type="match status" value="1"/>
</dbReference>
<accession>H5USF3</accession>
<dbReference type="InterPro" id="IPR029063">
    <property type="entry name" value="SAM-dependent_MTases_sf"/>
</dbReference>
<dbReference type="Gene3D" id="3.40.50.720">
    <property type="entry name" value="NAD(P)-binding Rossmann-like Domain"/>
    <property type="match status" value="1"/>
</dbReference>
<gene>
    <name evidence="3" type="ORF">MOPEL_078_00500</name>
</gene>
<evidence type="ECO:0000259" key="1">
    <source>
        <dbReference type="Pfam" id="PF08421"/>
    </source>
</evidence>
<dbReference type="OrthoDB" id="9815644at2"/>
<dbReference type="InterPro" id="IPR013630">
    <property type="entry name" value="Methyltransf_Zn-bd_dom_put"/>
</dbReference>
<dbReference type="AlphaFoldDB" id="H5USF3"/>
<name>H5USF3_9MICO</name>
<dbReference type="InterPro" id="IPR038576">
    <property type="entry name" value="Methyltransf_Zn-bd_dom_put_sf"/>
</dbReference>
<dbReference type="EMBL" id="BAFE01000056">
    <property type="protein sequence ID" value="GAB48661.1"/>
    <property type="molecule type" value="Genomic_DNA"/>
</dbReference>
<organism evidence="3 4">
    <name type="scientific">Mobilicoccus pelagius NBRC 104925</name>
    <dbReference type="NCBI Taxonomy" id="1089455"/>
    <lineage>
        <taxon>Bacteria</taxon>
        <taxon>Bacillati</taxon>
        <taxon>Actinomycetota</taxon>
        <taxon>Actinomycetes</taxon>
        <taxon>Micrococcales</taxon>
        <taxon>Dermatophilaceae</taxon>
        <taxon>Mobilicoccus</taxon>
    </lineage>
</organism>
<evidence type="ECO:0000259" key="2">
    <source>
        <dbReference type="Pfam" id="PF08484"/>
    </source>
</evidence>
<feature type="domain" description="Methyltransferase putative zinc binding" evidence="1">
    <location>
        <begin position="11"/>
        <end position="70"/>
    </location>
</feature>
<protein>
    <recommendedName>
        <fullName evidence="5">Methyltransferase</fullName>
    </recommendedName>
</protein>
<proteinExistence type="predicted"/>
<evidence type="ECO:0008006" key="5">
    <source>
        <dbReference type="Google" id="ProtNLM"/>
    </source>
</evidence>
<dbReference type="Pfam" id="PF08484">
    <property type="entry name" value="Methyltransf_14"/>
    <property type="match status" value="1"/>
</dbReference>
<dbReference type="eggNOG" id="COG0001">
    <property type="taxonomic scope" value="Bacteria"/>
</dbReference>
<feature type="domain" description="C-methyltransferase" evidence="2">
    <location>
        <begin position="213"/>
        <end position="365"/>
    </location>
</feature>
<dbReference type="Pfam" id="PF08421">
    <property type="entry name" value="Methyltransf_13"/>
    <property type="match status" value="1"/>
</dbReference>
<dbReference type="InterPro" id="IPR013691">
    <property type="entry name" value="MeTrfase_14"/>
</dbReference>
<comment type="caution">
    <text evidence="3">The sequence shown here is derived from an EMBL/GenBank/DDBJ whole genome shotgun (WGS) entry which is preliminary data.</text>
</comment>